<keyword evidence="5 6" id="KW-0408">Iron</keyword>
<accession>A0AAD9SM70</accession>
<keyword evidence="2 6" id="KW-0349">Heme</keyword>
<keyword evidence="8" id="KW-0472">Membrane</keyword>
<evidence type="ECO:0000313" key="10">
    <source>
        <dbReference type="Proteomes" id="UP001265746"/>
    </source>
</evidence>
<dbReference type="Gene3D" id="1.10.630.10">
    <property type="entry name" value="Cytochrome P450"/>
    <property type="match status" value="1"/>
</dbReference>
<dbReference type="PRINTS" id="PR00463">
    <property type="entry name" value="EP450I"/>
</dbReference>
<keyword evidence="8" id="KW-0812">Transmembrane</keyword>
<dbReference type="CDD" id="cd20615">
    <property type="entry name" value="CYP_GliC-like"/>
    <property type="match status" value="1"/>
</dbReference>
<proteinExistence type="inferred from homology"/>
<dbReference type="GO" id="GO:0020037">
    <property type="term" value="F:heme binding"/>
    <property type="evidence" value="ECO:0007669"/>
    <property type="project" value="InterPro"/>
</dbReference>
<evidence type="ECO:0000256" key="1">
    <source>
        <dbReference type="ARBA" id="ARBA00001971"/>
    </source>
</evidence>
<comment type="caution">
    <text evidence="9">The sequence shown here is derived from an EMBL/GenBank/DDBJ whole genome shotgun (WGS) entry which is preliminary data.</text>
</comment>
<dbReference type="EMBL" id="JAUJFL010000002">
    <property type="protein sequence ID" value="KAK2611657.1"/>
    <property type="molecule type" value="Genomic_DNA"/>
</dbReference>
<dbReference type="InterPro" id="IPR017972">
    <property type="entry name" value="Cyt_P450_CS"/>
</dbReference>
<comment type="similarity">
    <text evidence="7">Belongs to the cytochrome P450 family.</text>
</comment>
<dbReference type="PANTHER" id="PTHR24305:SF235">
    <property type="entry name" value="CYTOCHROME P450 MONOOXYGENASE APDB-RELATED"/>
    <property type="match status" value="1"/>
</dbReference>
<evidence type="ECO:0000313" key="9">
    <source>
        <dbReference type="EMBL" id="KAK2611657.1"/>
    </source>
</evidence>
<name>A0AAD9SM70_PHOAM</name>
<gene>
    <name evidence="9" type="ORF">N8I77_004987</name>
</gene>
<dbReference type="SUPFAM" id="SSF48264">
    <property type="entry name" value="Cytochrome P450"/>
    <property type="match status" value="1"/>
</dbReference>
<evidence type="ECO:0000256" key="7">
    <source>
        <dbReference type="RuleBase" id="RU000461"/>
    </source>
</evidence>
<dbReference type="GO" id="GO:0004497">
    <property type="term" value="F:monooxygenase activity"/>
    <property type="evidence" value="ECO:0007669"/>
    <property type="project" value="UniProtKB-KW"/>
</dbReference>
<sequence length="518" mass="59242">MYDTGSGNFGVQLVAIALAVTSSAIFLAFRSHAARRILDLVCNALLSRIHYIPSLDGGKNIKGPPFTFWDGQMTEKFLCARERSYEWQAKYGSIYRIWVGPNPEVVITEPKDVQALYTNASDHAKAPAANTGWLLSQIMGQGAGLINGQRWINLRKELDPHFSHKVSVNMVGTLNEHAKVYVQNMVQHGLPDRLEKDGSKRFVVNAAQALTRYPYYEIANMFYSDLNQQEIDRLWDLGQLFTKAFASVIDGGINRSRLTKWFNTDSWKLTKTYIDQWEEFNVSAVKRRVEAGINDQVVSLFSAAESGKIDREEVLQTLAESLFANLDVTTHVMTSCVILLADNTTVTENLRREFSEHADDIDTYLGKKDTLLHYCLLESLRLQPVLSYSFPEKPPREKILGGYRIPKDMTCVVDAHAINIRNPFWGADSREYRPSRFFSIPATKLRYNLQAFGYGPRKCLGNNISDKMVHALVYQLFTQYDFVVRPNMKKENDYYFKTDKTNWLGLFDVELEMKRRVV</sequence>
<dbReference type="PANTHER" id="PTHR24305">
    <property type="entry name" value="CYTOCHROME P450"/>
    <property type="match status" value="1"/>
</dbReference>
<dbReference type="PROSITE" id="PS00086">
    <property type="entry name" value="CYTOCHROME_P450"/>
    <property type="match status" value="1"/>
</dbReference>
<keyword evidence="4 7" id="KW-0560">Oxidoreductase</keyword>
<dbReference type="InterPro" id="IPR002401">
    <property type="entry name" value="Cyt_P450_E_grp-I"/>
</dbReference>
<evidence type="ECO:0000256" key="6">
    <source>
        <dbReference type="PIRSR" id="PIRSR602401-1"/>
    </source>
</evidence>
<dbReference type="Proteomes" id="UP001265746">
    <property type="component" value="Unassembled WGS sequence"/>
</dbReference>
<reference evidence="9" key="1">
    <citation type="submission" date="2023-06" db="EMBL/GenBank/DDBJ databases">
        <authorList>
            <person name="Noh H."/>
        </authorList>
    </citation>
    <scope>NUCLEOTIDE SEQUENCE</scope>
    <source>
        <strain evidence="9">DUCC20226</strain>
    </source>
</reference>
<evidence type="ECO:0000256" key="2">
    <source>
        <dbReference type="ARBA" id="ARBA00022617"/>
    </source>
</evidence>
<organism evidence="9 10">
    <name type="scientific">Phomopsis amygdali</name>
    <name type="common">Fusicoccum amygdali</name>
    <dbReference type="NCBI Taxonomy" id="1214568"/>
    <lineage>
        <taxon>Eukaryota</taxon>
        <taxon>Fungi</taxon>
        <taxon>Dikarya</taxon>
        <taxon>Ascomycota</taxon>
        <taxon>Pezizomycotina</taxon>
        <taxon>Sordariomycetes</taxon>
        <taxon>Sordariomycetidae</taxon>
        <taxon>Diaporthales</taxon>
        <taxon>Diaporthaceae</taxon>
        <taxon>Diaporthe</taxon>
    </lineage>
</organism>
<keyword evidence="8" id="KW-1133">Transmembrane helix</keyword>
<evidence type="ECO:0000256" key="4">
    <source>
        <dbReference type="ARBA" id="ARBA00023002"/>
    </source>
</evidence>
<dbReference type="InterPro" id="IPR001128">
    <property type="entry name" value="Cyt_P450"/>
</dbReference>
<dbReference type="GO" id="GO:0044550">
    <property type="term" value="P:secondary metabolite biosynthetic process"/>
    <property type="evidence" value="ECO:0007669"/>
    <property type="project" value="UniProtKB-ARBA"/>
</dbReference>
<evidence type="ECO:0000256" key="3">
    <source>
        <dbReference type="ARBA" id="ARBA00022723"/>
    </source>
</evidence>
<keyword evidence="3 6" id="KW-0479">Metal-binding</keyword>
<comment type="cofactor">
    <cofactor evidence="1 6">
        <name>heme</name>
        <dbReference type="ChEBI" id="CHEBI:30413"/>
    </cofactor>
</comment>
<protein>
    <submittedName>
        <fullName evidence="9">Uncharacterized protein</fullName>
    </submittedName>
</protein>
<keyword evidence="10" id="KW-1185">Reference proteome</keyword>
<feature type="binding site" description="axial binding residue" evidence="6">
    <location>
        <position position="459"/>
    </location>
    <ligand>
        <name>heme</name>
        <dbReference type="ChEBI" id="CHEBI:30413"/>
    </ligand>
    <ligandPart>
        <name>Fe</name>
        <dbReference type="ChEBI" id="CHEBI:18248"/>
    </ligandPart>
</feature>
<dbReference type="Pfam" id="PF00067">
    <property type="entry name" value="p450"/>
    <property type="match status" value="1"/>
</dbReference>
<dbReference type="InterPro" id="IPR050121">
    <property type="entry name" value="Cytochrome_P450_monoxygenase"/>
</dbReference>
<dbReference type="InterPro" id="IPR036396">
    <property type="entry name" value="Cyt_P450_sf"/>
</dbReference>
<dbReference type="AlphaFoldDB" id="A0AAD9SM70"/>
<dbReference type="GO" id="GO:0016705">
    <property type="term" value="F:oxidoreductase activity, acting on paired donors, with incorporation or reduction of molecular oxygen"/>
    <property type="evidence" value="ECO:0007669"/>
    <property type="project" value="InterPro"/>
</dbReference>
<evidence type="ECO:0000256" key="5">
    <source>
        <dbReference type="ARBA" id="ARBA00023004"/>
    </source>
</evidence>
<evidence type="ECO:0000256" key="8">
    <source>
        <dbReference type="SAM" id="Phobius"/>
    </source>
</evidence>
<feature type="transmembrane region" description="Helical" evidence="8">
    <location>
        <begin position="12"/>
        <end position="29"/>
    </location>
</feature>
<keyword evidence="7" id="KW-0503">Monooxygenase</keyword>
<dbReference type="GO" id="GO:0005506">
    <property type="term" value="F:iron ion binding"/>
    <property type="evidence" value="ECO:0007669"/>
    <property type="project" value="InterPro"/>
</dbReference>